<dbReference type="RefSeq" id="WP_180695383.1">
    <property type="nucleotide sequence ID" value="NZ_JACCPJ010000002.1"/>
</dbReference>
<name>A0A7Z0RP36_9HYPH</name>
<comment type="caution">
    <text evidence="1">The sequence shown here is derived from an EMBL/GenBank/DDBJ whole genome shotgun (WGS) entry which is preliminary data.</text>
</comment>
<dbReference type="EMBL" id="JACCPJ010000002">
    <property type="protein sequence ID" value="NZD63078.1"/>
    <property type="molecule type" value="Genomic_DNA"/>
</dbReference>
<evidence type="ECO:0000313" key="1">
    <source>
        <dbReference type="EMBL" id="NZD63078.1"/>
    </source>
</evidence>
<dbReference type="Proteomes" id="UP000532162">
    <property type="component" value="Unassembled WGS sequence"/>
</dbReference>
<organism evidence="1 2">
    <name type="scientific">Rhizobium changzhiense</name>
    <dbReference type="NCBI Taxonomy" id="2692317"/>
    <lineage>
        <taxon>Bacteria</taxon>
        <taxon>Pseudomonadati</taxon>
        <taxon>Pseudomonadota</taxon>
        <taxon>Alphaproteobacteria</taxon>
        <taxon>Hyphomicrobiales</taxon>
        <taxon>Rhizobiaceae</taxon>
        <taxon>Rhizobium/Agrobacterium group</taxon>
        <taxon>Rhizobium</taxon>
    </lineage>
</organism>
<evidence type="ECO:0000313" key="2">
    <source>
        <dbReference type="Proteomes" id="UP000532162"/>
    </source>
</evidence>
<gene>
    <name evidence="1" type="ORF">HX900_18410</name>
</gene>
<sequence>MSFLYLVVMVAANAKYSINSLLSPVPMSLFLEAENRTEILSGLNRSRPIILILRPDFQKGTGLVTSGPVAAATSETVKFETADSVKSWLLIDC</sequence>
<reference evidence="1 2" key="1">
    <citation type="submission" date="2020-07" db="EMBL/GenBank/DDBJ databases">
        <authorList>
            <person name="Sun Q."/>
        </authorList>
    </citation>
    <scope>NUCLEOTIDE SEQUENCE [LARGE SCALE GENOMIC DNA]</scope>
    <source>
        <strain evidence="1 2">WYCCWR 11290</strain>
    </source>
</reference>
<accession>A0A7Z0RP36</accession>
<dbReference type="AlphaFoldDB" id="A0A7Z0RP36"/>
<protein>
    <submittedName>
        <fullName evidence="1">Uncharacterized protein</fullName>
    </submittedName>
</protein>
<proteinExistence type="predicted"/>